<organism evidence="2 3">
    <name type="scientific">Streptomyces boncukensis</name>
    <dbReference type="NCBI Taxonomy" id="2711219"/>
    <lineage>
        <taxon>Bacteria</taxon>
        <taxon>Bacillati</taxon>
        <taxon>Actinomycetota</taxon>
        <taxon>Actinomycetes</taxon>
        <taxon>Kitasatosporales</taxon>
        <taxon>Streptomycetaceae</taxon>
        <taxon>Streptomyces</taxon>
    </lineage>
</organism>
<dbReference type="RefSeq" id="WP_165301084.1">
    <property type="nucleotide sequence ID" value="NZ_JAAKZZ010000305.1"/>
</dbReference>
<evidence type="ECO:0000313" key="3">
    <source>
        <dbReference type="Proteomes" id="UP000477722"/>
    </source>
</evidence>
<dbReference type="AlphaFoldDB" id="A0A6G4X453"/>
<dbReference type="Proteomes" id="UP000477722">
    <property type="component" value="Unassembled WGS sequence"/>
</dbReference>
<accession>A0A6G4X453</accession>
<keyword evidence="1" id="KW-0472">Membrane</keyword>
<keyword evidence="1" id="KW-1133">Transmembrane helix</keyword>
<comment type="caution">
    <text evidence="2">The sequence shown here is derived from an EMBL/GenBank/DDBJ whole genome shotgun (WGS) entry which is preliminary data.</text>
</comment>
<proteinExistence type="predicted"/>
<name>A0A6G4X453_9ACTN</name>
<gene>
    <name evidence="2" type="ORF">G5C65_24485</name>
</gene>
<keyword evidence="3" id="KW-1185">Reference proteome</keyword>
<keyword evidence="1" id="KW-0812">Transmembrane</keyword>
<feature type="transmembrane region" description="Helical" evidence="1">
    <location>
        <begin position="6"/>
        <end position="23"/>
    </location>
</feature>
<reference evidence="2 3" key="1">
    <citation type="submission" date="2020-02" db="EMBL/GenBank/DDBJ databases">
        <title>Whole-genome analyses of novel actinobacteria.</title>
        <authorList>
            <person name="Sahin N."/>
            <person name="Tatar D."/>
        </authorList>
    </citation>
    <scope>NUCLEOTIDE SEQUENCE [LARGE SCALE GENOMIC DNA]</scope>
    <source>
        <strain evidence="2 3">SB3404</strain>
    </source>
</reference>
<protein>
    <submittedName>
        <fullName evidence="2">Uncharacterized protein</fullName>
    </submittedName>
</protein>
<dbReference type="EMBL" id="JAAKZZ010000305">
    <property type="protein sequence ID" value="NGO71451.1"/>
    <property type="molecule type" value="Genomic_DNA"/>
</dbReference>
<evidence type="ECO:0000256" key="1">
    <source>
        <dbReference type="SAM" id="Phobius"/>
    </source>
</evidence>
<evidence type="ECO:0000313" key="2">
    <source>
        <dbReference type="EMBL" id="NGO71451.1"/>
    </source>
</evidence>
<sequence length="176" mass="19268">MTEWVAVALSGVAIVLTFYNFQTEFRFTRRVYREQVNPYVVVDLVPRAPESQMLCLSITNTGSTVARNVKVQIDPPLRTTLGSDQDARLERTLCCPISVMPPGRRVLYNVGLGSDVFAVLSPKYSVKVDAEGPFGAVETLCYEVDLNALKGAAVESETIVGQLMNIAGHLKGSKSR</sequence>